<reference evidence="19" key="1">
    <citation type="submission" date="2021-05" db="EMBL/GenBank/DDBJ databases">
        <title>The genome of the haptophyte Pavlova lutheri (Diacronema luteri, Pavlovales) - a model for lipid biosynthesis in eukaryotic algae.</title>
        <authorList>
            <person name="Hulatt C.J."/>
            <person name="Posewitz M.C."/>
        </authorList>
    </citation>
    <scope>NUCLEOTIDE SEQUENCE</scope>
    <source>
        <strain evidence="19">NIVA-4/92</strain>
    </source>
</reference>
<proteinExistence type="inferred from homology"/>
<dbReference type="AlphaFoldDB" id="A0A8J5XN94"/>
<keyword evidence="4" id="KW-0813">Transport</keyword>
<evidence type="ECO:0000256" key="1">
    <source>
        <dbReference type="ARBA" id="ARBA00004585"/>
    </source>
</evidence>
<keyword evidence="13" id="KW-0472">Membrane</keyword>
<sequence length="359" mass="38066">MADALAPCIQPQLDAQQLDDDILRVLGAQWKRVFAHCSRPLAEALEPERDALFRLLVWRLTFGAARARTPGQALQNLRMFGGARDAAGSAGGGGGSLARAAVVELLLAVLLPWLFDRLRARATADGWADADAGSPRRVAWRLLNACEGVPRFARFAGTLALLAARRPYAPRHVLTGARVGYAVVGAPAFALAFDFVGQQLLWEALTEHADLVASCAPSRAAVRSLGRRGARAARALLHAVGIGAVTPPAPVPVDDRTAELRCAECGACPPVVPCRALAQPHDGEKRPSAMGAGARGQSDPCAHVHCYACLYAALAADAHHECSVCARRVRAIARVEWRADGEPPPADVLADGWLLTPRP</sequence>
<dbReference type="EC" id="2.3.2.36" evidence="17"/>
<evidence type="ECO:0000256" key="4">
    <source>
        <dbReference type="ARBA" id="ARBA00022448"/>
    </source>
</evidence>
<evidence type="ECO:0000256" key="6">
    <source>
        <dbReference type="ARBA" id="ARBA00022692"/>
    </source>
</evidence>
<evidence type="ECO:0000256" key="8">
    <source>
        <dbReference type="ARBA" id="ARBA00022771"/>
    </source>
</evidence>
<organism evidence="19 20">
    <name type="scientific">Diacronema lutheri</name>
    <name type="common">Unicellular marine alga</name>
    <name type="synonym">Monochrysis lutheri</name>
    <dbReference type="NCBI Taxonomy" id="2081491"/>
    <lineage>
        <taxon>Eukaryota</taxon>
        <taxon>Haptista</taxon>
        <taxon>Haptophyta</taxon>
        <taxon>Pavlovophyceae</taxon>
        <taxon>Pavlovales</taxon>
        <taxon>Pavlovaceae</taxon>
        <taxon>Diacronema</taxon>
    </lineage>
</organism>
<evidence type="ECO:0000256" key="16">
    <source>
        <dbReference type="ARBA" id="ARBA00034438"/>
    </source>
</evidence>
<dbReference type="GO" id="GO:0016558">
    <property type="term" value="P:protein import into peroxisome matrix"/>
    <property type="evidence" value="ECO:0007669"/>
    <property type="project" value="InterPro"/>
</dbReference>
<accession>A0A8J5XN94</accession>
<evidence type="ECO:0000256" key="9">
    <source>
        <dbReference type="ARBA" id="ARBA00022786"/>
    </source>
</evidence>
<keyword evidence="5" id="KW-0808">Transferase</keyword>
<keyword evidence="6" id="KW-0812">Transmembrane</keyword>
<name>A0A8J5XN94_DIALT</name>
<keyword evidence="7" id="KW-0479">Metal-binding</keyword>
<dbReference type="InterPro" id="IPR006845">
    <property type="entry name" value="Pex_N"/>
</dbReference>
<dbReference type="GO" id="GO:0008270">
    <property type="term" value="F:zinc ion binding"/>
    <property type="evidence" value="ECO:0007669"/>
    <property type="project" value="UniProtKB-KW"/>
</dbReference>
<evidence type="ECO:0000256" key="11">
    <source>
        <dbReference type="ARBA" id="ARBA00022927"/>
    </source>
</evidence>
<evidence type="ECO:0000256" key="10">
    <source>
        <dbReference type="ARBA" id="ARBA00022833"/>
    </source>
</evidence>
<comment type="similarity">
    <text evidence="3">Belongs to the pex2/pex10/pex12 family.</text>
</comment>
<keyword evidence="12" id="KW-1133">Transmembrane helix</keyword>
<evidence type="ECO:0000256" key="3">
    <source>
        <dbReference type="ARBA" id="ARBA00008704"/>
    </source>
</evidence>
<dbReference type="InterPro" id="IPR025654">
    <property type="entry name" value="PEX2/10"/>
</dbReference>
<evidence type="ECO:0000259" key="18">
    <source>
        <dbReference type="Pfam" id="PF04757"/>
    </source>
</evidence>
<dbReference type="OrthoDB" id="1701437at2759"/>
<keyword evidence="11" id="KW-0653">Protein transport</keyword>
<comment type="caution">
    <text evidence="19">The sequence shown here is derived from an EMBL/GenBank/DDBJ whole genome shotgun (WGS) entry which is preliminary data.</text>
</comment>
<dbReference type="Proteomes" id="UP000751190">
    <property type="component" value="Unassembled WGS sequence"/>
</dbReference>
<evidence type="ECO:0000256" key="15">
    <source>
        <dbReference type="ARBA" id="ARBA00032511"/>
    </source>
</evidence>
<dbReference type="GO" id="GO:0005778">
    <property type="term" value="C:peroxisomal membrane"/>
    <property type="evidence" value="ECO:0007669"/>
    <property type="project" value="UniProtKB-SubCell"/>
</dbReference>
<comment type="catalytic activity">
    <reaction evidence="16">
        <text>[E2 ubiquitin-conjugating enzyme]-S-ubiquitinyl-L-cysteine + [acceptor protein]-L-cysteine = [E2 ubiquitin-conjugating enzyme]-L-cysteine + [acceptor protein]-S-ubiquitinyl-L-cysteine.</text>
        <dbReference type="EC" id="2.3.2.36"/>
    </reaction>
</comment>
<dbReference type="Pfam" id="PF04757">
    <property type="entry name" value="Pex2_Pex12"/>
    <property type="match status" value="1"/>
</dbReference>
<evidence type="ECO:0000256" key="17">
    <source>
        <dbReference type="ARBA" id="ARBA00034523"/>
    </source>
</evidence>
<dbReference type="EMBL" id="JAGTXO010000004">
    <property type="protein sequence ID" value="KAG8468253.1"/>
    <property type="molecule type" value="Genomic_DNA"/>
</dbReference>
<protein>
    <recommendedName>
        <fullName evidence="17">RING-type E3 ubiquitin transferase (cysteine targeting)</fullName>
        <ecNumber evidence="17">2.3.2.36</ecNumber>
    </recommendedName>
    <alternativeName>
        <fullName evidence="15">Peroxin-2</fullName>
    </alternativeName>
</protein>
<evidence type="ECO:0000313" key="20">
    <source>
        <dbReference type="Proteomes" id="UP000751190"/>
    </source>
</evidence>
<comment type="subcellular location">
    <subcellularLocation>
        <location evidence="1">Peroxisome membrane</location>
        <topology evidence="1">Multi-pass membrane protein</topology>
    </subcellularLocation>
</comment>
<evidence type="ECO:0000256" key="7">
    <source>
        <dbReference type="ARBA" id="ARBA00022723"/>
    </source>
</evidence>
<keyword evidence="14" id="KW-0576">Peroxisome</keyword>
<feature type="domain" description="Pex N-terminal" evidence="18">
    <location>
        <begin position="24"/>
        <end position="211"/>
    </location>
</feature>
<keyword evidence="10" id="KW-0862">Zinc</keyword>
<dbReference type="PANTHER" id="PTHR48178">
    <property type="entry name" value="PEROXISOME BIOGENESIS FACTOR 2"/>
    <property type="match status" value="1"/>
</dbReference>
<gene>
    <name evidence="19" type="ORF">KFE25_013336</name>
</gene>
<evidence type="ECO:0000256" key="2">
    <source>
        <dbReference type="ARBA" id="ARBA00004906"/>
    </source>
</evidence>
<comment type="pathway">
    <text evidence="2">Protein modification; protein ubiquitination.</text>
</comment>
<evidence type="ECO:0000256" key="13">
    <source>
        <dbReference type="ARBA" id="ARBA00023136"/>
    </source>
</evidence>
<keyword evidence="9" id="KW-0833">Ubl conjugation pathway</keyword>
<dbReference type="GO" id="GO:0061630">
    <property type="term" value="F:ubiquitin protein ligase activity"/>
    <property type="evidence" value="ECO:0007669"/>
    <property type="project" value="UniProtKB-EC"/>
</dbReference>
<evidence type="ECO:0000313" key="19">
    <source>
        <dbReference type="EMBL" id="KAG8468253.1"/>
    </source>
</evidence>
<keyword evidence="8" id="KW-0863">Zinc-finger</keyword>
<evidence type="ECO:0000256" key="5">
    <source>
        <dbReference type="ARBA" id="ARBA00022679"/>
    </source>
</evidence>
<dbReference type="PANTHER" id="PTHR48178:SF1">
    <property type="entry name" value="PEROXISOME BIOGENESIS FACTOR 2"/>
    <property type="match status" value="1"/>
</dbReference>
<evidence type="ECO:0000256" key="12">
    <source>
        <dbReference type="ARBA" id="ARBA00022989"/>
    </source>
</evidence>
<keyword evidence="20" id="KW-1185">Reference proteome</keyword>
<evidence type="ECO:0000256" key="14">
    <source>
        <dbReference type="ARBA" id="ARBA00023140"/>
    </source>
</evidence>